<dbReference type="SUPFAM" id="SSF53098">
    <property type="entry name" value="Ribonuclease H-like"/>
    <property type="match status" value="1"/>
</dbReference>
<evidence type="ECO:0000313" key="7">
    <source>
        <dbReference type="Proteomes" id="UP000199355"/>
    </source>
</evidence>
<dbReference type="Pfam" id="PF22982">
    <property type="entry name" value="WHD_HRQ1"/>
    <property type="match status" value="1"/>
</dbReference>
<keyword evidence="7" id="KW-1185">Reference proteome</keyword>
<dbReference type="InterPro" id="IPR027417">
    <property type="entry name" value="P-loop_NTPase"/>
</dbReference>
<proteinExistence type="predicted"/>
<dbReference type="AlphaFoldDB" id="A0A1G7KX87"/>
<dbReference type="SUPFAM" id="SSF52540">
    <property type="entry name" value="P-loop containing nucleoside triphosphate hydrolases"/>
    <property type="match status" value="1"/>
</dbReference>
<reference evidence="7" key="1">
    <citation type="submission" date="2016-10" db="EMBL/GenBank/DDBJ databases">
        <authorList>
            <person name="Varghese N."/>
            <person name="Submissions S."/>
        </authorList>
    </citation>
    <scope>NUCLEOTIDE SEQUENCE [LARGE SCALE GENOMIC DNA]</scope>
    <source>
        <strain evidence="7">KHC7</strain>
    </source>
</reference>
<evidence type="ECO:0000259" key="4">
    <source>
        <dbReference type="PROSITE" id="PS51192"/>
    </source>
</evidence>
<dbReference type="STRING" id="571438.SAMN05192586_10536"/>
<evidence type="ECO:0000313" key="6">
    <source>
        <dbReference type="EMBL" id="SDF41857.1"/>
    </source>
</evidence>
<dbReference type="PANTHER" id="PTHR47957">
    <property type="entry name" value="ATP-DEPENDENT HELICASE HRQ1"/>
    <property type="match status" value="1"/>
</dbReference>
<dbReference type="PROSITE" id="PS51192">
    <property type="entry name" value="HELICASE_ATP_BIND_1"/>
    <property type="match status" value="1"/>
</dbReference>
<sequence>MSVAQYMAALLASPKLGGQVTCHRLLPGAPAVYAPTRLPWPAAIARILTERGIRGLYSHQALATDHLRAGHSIVAATPTASGKSLIYNLPVLERCLTDPDARALYLFPLKALAQDQLAGFNALTAAWPPEARPAAALYDGDASDYARRKIRRDPPAVLISNPEMLHLGILPHHEQWAAFLAGLSFVVVDEAHTYRGVFGAHMAQVFRRLNRLAGRYGARPVYALCTATVGNPGELAAALTGTGTDGSGPAPVVIDQSGAPQGPRHFVFLNPEQSPATAAIDLLKAALARGLRTIVYCRSRRMTELISLWAGQSGAFSQRISAYRAGFLPEERRRIEARMASGDLLAVVSTSALELGIDIGGLDVCILVGYPGTVMATLQRGGRVGRAQQESAVIVVAGEDALDQYFARNPEDFFSRPPEKAVVNPENEVILARHLECAAAELPLTPEEDMLRSPAARRAARELLGKGLLLQTADGSRLLAARKRPQRLVDLRGTGQTCCIEDEEGQVIGTVDGFRAWRETHPGAVYLHRGRSYVITELDQARGRVRARQAKVAWFTRTRGHKSTDILEEVERRSLGRVLVCRGRLRITEQITGYEKRAASGNRLLTITPLDAPPQVFETEGLWYVFPDALRAYLEERFLHFMGSIHALEHAAIGLLPLLILADRNDFGGISTPLHPQLGLPAVFIYDGLPGGAGLTRQAFPEARQLLEAACKTVAACPCEEGCPSCVHSPKCGSGNRPISKKGALELLRQALAPGDEGDALAAGLRISPAPERLAAADWAATAPEAAPEADRPPATASPVNRTREVPVPDATTTAAPAAPDSGPFSGSKAAATDAASCARPAVPPPRYVVFDVETRRSAAEVGGWNRADRMGVSVAVAYDSQADDFFSYEQEALPALFERLQAAQLVIGFNSLRFDYAVLRPFAPFDLRGLPSLDLLQRVNQSLNYRVSLDNLGQATLGEPKSANGLLALQWWKEGRLEDIAHYCRKDVDITHRLYRYGLERGYVLFRNKAGAAVRAPVDFRG</sequence>
<dbReference type="InterPro" id="IPR011545">
    <property type="entry name" value="DEAD/DEAH_box_helicase_dom"/>
</dbReference>
<dbReference type="OrthoDB" id="9815222at2"/>
<protein>
    <submittedName>
        <fullName evidence="6">DEAD/DEAH box helicase domain-containing protein</fullName>
    </submittedName>
</protein>
<dbReference type="CDD" id="cd17923">
    <property type="entry name" value="DEXHc_Hrq1-like"/>
    <property type="match status" value="1"/>
</dbReference>
<dbReference type="InterPro" id="IPR018973">
    <property type="entry name" value="MZB"/>
</dbReference>
<dbReference type="PANTHER" id="PTHR47957:SF3">
    <property type="entry name" value="ATP-DEPENDENT HELICASE HRQ1"/>
    <property type="match status" value="1"/>
</dbReference>
<dbReference type="RefSeq" id="WP_092153161.1">
    <property type="nucleotide sequence ID" value="NZ_FNBX01000005.1"/>
</dbReference>
<feature type="region of interest" description="Disordered" evidence="3">
    <location>
        <begin position="779"/>
        <end position="830"/>
    </location>
</feature>
<dbReference type="InterPro" id="IPR036397">
    <property type="entry name" value="RNaseH_sf"/>
</dbReference>
<feature type="compositionally biased region" description="Low complexity" evidence="3">
    <location>
        <begin position="779"/>
        <end position="797"/>
    </location>
</feature>
<evidence type="ECO:0000256" key="2">
    <source>
        <dbReference type="ARBA" id="ARBA00022840"/>
    </source>
</evidence>
<dbReference type="Gene3D" id="3.40.50.300">
    <property type="entry name" value="P-loop containing nucleotide triphosphate hydrolases"/>
    <property type="match status" value="2"/>
</dbReference>
<dbReference type="InterPro" id="IPR055227">
    <property type="entry name" value="HRQ1_WHD"/>
</dbReference>
<dbReference type="PROSITE" id="PS51194">
    <property type="entry name" value="HELICASE_CTER"/>
    <property type="match status" value="1"/>
</dbReference>
<keyword evidence="1" id="KW-0547">Nucleotide-binding</keyword>
<organism evidence="6 7">
    <name type="scientific">Desulfovibrio legallii</name>
    <dbReference type="NCBI Taxonomy" id="571438"/>
    <lineage>
        <taxon>Bacteria</taxon>
        <taxon>Pseudomonadati</taxon>
        <taxon>Thermodesulfobacteriota</taxon>
        <taxon>Desulfovibrionia</taxon>
        <taxon>Desulfovibrionales</taxon>
        <taxon>Desulfovibrionaceae</taxon>
        <taxon>Desulfovibrio</taxon>
    </lineage>
</organism>
<feature type="domain" description="Helicase C-terminal" evidence="5">
    <location>
        <begin position="279"/>
        <end position="430"/>
    </location>
</feature>
<dbReference type="GO" id="GO:0006289">
    <property type="term" value="P:nucleotide-excision repair"/>
    <property type="evidence" value="ECO:0007669"/>
    <property type="project" value="TreeGrafter"/>
</dbReference>
<name>A0A1G7KX87_9BACT</name>
<dbReference type="GO" id="GO:0036297">
    <property type="term" value="P:interstrand cross-link repair"/>
    <property type="evidence" value="ECO:0007669"/>
    <property type="project" value="TreeGrafter"/>
</dbReference>
<dbReference type="GO" id="GO:0005524">
    <property type="term" value="F:ATP binding"/>
    <property type="evidence" value="ECO:0007669"/>
    <property type="project" value="UniProtKB-KW"/>
</dbReference>
<evidence type="ECO:0000256" key="1">
    <source>
        <dbReference type="ARBA" id="ARBA00022741"/>
    </source>
</evidence>
<dbReference type="EMBL" id="FNBX01000005">
    <property type="protein sequence ID" value="SDF41857.1"/>
    <property type="molecule type" value="Genomic_DNA"/>
</dbReference>
<dbReference type="SMART" id="SM00487">
    <property type="entry name" value="DEXDc"/>
    <property type="match status" value="1"/>
</dbReference>
<keyword evidence="6" id="KW-0347">Helicase</keyword>
<dbReference type="InterPro" id="IPR012337">
    <property type="entry name" value="RNaseH-like_sf"/>
</dbReference>
<dbReference type="GO" id="GO:0003676">
    <property type="term" value="F:nucleic acid binding"/>
    <property type="evidence" value="ECO:0007669"/>
    <property type="project" value="InterPro"/>
</dbReference>
<dbReference type="CDD" id="cd18797">
    <property type="entry name" value="SF2_C_Hrq"/>
    <property type="match status" value="1"/>
</dbReference>
<dbReference type="Proteomes" id="UP000199355">
    <property type="component" value="Unassembled WGS sequence"/>
</dbReference>
<dbReference type="Pfam" id="PF09369">
    <property type="entry name" value="MZB"/>
    <property type="match status" value="1"/>
</dbReference>
<dbReference type="InterPro" id="IPR014001">
    <property type="entry name" value="Helicase_ATP-bd"/>
</dbReference>
<dbReference type="GO" id="GO:0043138">
    <property type="term" value="F:3'-5' DNA helicase activity"/>
    <property type="evidence" value="ECO:0007669"/>
    <property type="project" value="TreeGrafter"/>
</dbReference>
<keyword evidence="2" id="KW-0067">ATP-binding</keyword>
<keyword evidence="6" id="KW-0378">Hydrolase</keyword>
<gene>
    <name evidence="6" type="ORF">SAMN05192586_10536</name>
</gene>
<dbReference type="InterPro" id="IPR001650">
    <property type="entry name" value="Helicase_C-like"/>
</dbReference>
<accession>A0A1G7KX87</accession>
<feature type="domain" description="Helicase ATP-binding" evidence="4">
    <location>
        <begin position="64"/>
        <end position="247"/>
    </location>
</feature>
<dbReference type="SMART" id="SM00490">
    <property type="entry name" value="HELICc"/>
    <property type="match status" value="1"/>
</dbReference>
<evidence type="ECO:0000256" key="3">
    <source>
        <dbReference type="SAM" id="MobiDB-lite"/>
    </source>
</evidence>
<dbReference type="Pfam" id="PF00271">
    <property type="entry name" value="Helicase_C"/>
    <property type="match status" value="1"/>
</dbReference>
<feature type="compositionally biased region" description="Low complexity" evidence="3">
    <location>
        <begin position="808"/>
        <end position="821"/>
    </location>
</feature>
<evidence type="ECO:0000259" key="5">
    <source>
        <dbReference type="PROSITE" id="PS51194"/>
    </source>
</evidence>
<dbReference type="Gene3D" id="3.30.420.10">
    <property type="entry name" value="Ribonuclease H-like superfamily/Ribonuclease H"/>
    <property type="match status" value="1"/>
</dbReference>
<dbReference type="Pfam" id="PF00270">
    <property type="entry name" value="DEAD"/>
    <property type="match status" value="1"/>
</dbReference>